<proteinExistence type="predicted"/>
<sequence>MRLLNYMLAATMFIPSVCCFIEFVLLNLRDNEASACSQIIGDGRPIIRTFHEYEP</sequence>
<keyword evidence="3" id="KW-1185">Reference proteome</keyword>
<dbReference type="HOGENOM" id="CLU_3031856_0_0_1"/>
<dbReference type="Proteomes" id="UP000054549">
    <property type="component" value="Unassembled WGS sequence"/>
</dbReference>
<keyword evidence="1" id="KW-0472">Membrane</keyword>
<gene>
    <name evidence="2" type="ORF">M378DRAFT_341356</name>
</gene>
<dbReference type="AlphaFoldDB" id="A0A0C2SVI0"/>
<evidence type="ECO:0000313" key="2">
    <source>
        <dbReference type="EMBL" id="KIL58064.1"/>
    </source>
</evidence>
<protein>
    <submittedName>
        <fullName evidence="2">Uncharacterized protein</fullName>
    </submittedName>
</protein>
<dbReference type="InParanoid" id="A0A0C2SVI0"/>
<keyword evidence="1" id="KW-1133">Transmembrane helix</keyword>
<accession>A0A0C2SVI0</accession>
<name>A0A0C2SVI0_AMAMK</name>
<reference evidence="2 3" key="1">
    <citation type="submission" date="2014-04" db="EMBL/GenBank/DDBJ databases">
        <title>Evolutionary Origins and Diversification of the Mycorrhizal Mutualists.</title>
        <authorList>
            <consortium name="DOE Joint Genome Institute"/>
            <consortium name="Mycorrhizal Genomics Consortium"/>
            <person name="Kohler A."/>
            <person name="Kuo A."/>
            <person name="Nagy L.G."/>
            <person name="Floudas D."/>
            <person name="Copeland A."/>
            <person name="Barry K.W."/>
            <person name="Cichocki N."/>
            <person name="Veneault-Fourrey C."/>
            <person name="LaButti K."/>
            <person name="Lindquist E.A."/>
            <person name="Lipzen A."/>
            <person name="Lundell T."/>
            <person name="Morin E."/>
            <person name="Murat C."/>
            <person name="Riley R."/>
            <person name="Ohm R."/>
            <person name="Sun H."/>
            <person name="Tunlid A."/>
            <person name="Henrissat B."/>
            <person name="Grigoriev I.V."/>
            <person name="Hibbett D.S."/>
            <person name="Martin F."/>
        </authorList>
    </citation>
    <scope>NUCLEOTIDE SEQUENCE [LARGE SCALE GENOMIC DNA]</scope>
    <source>
        <strain evidence="2 3">Koide BX008</strain>
    </source>
</reference>
<feature type="transmembrane region" description="Helical" evidence="1">
    <location>
        <begin position="6"/>
        <end position="28"/>
    </location>
</feature>
<evidence type="ECO:0000256" key="1">
    <source>
        <dbReference type="SAM" id="Phobius"/>
    </source>
</evidence>
<evidence type="ECO:0000313" key="3">
    <source>
        <dbReference type="Proteomes" id="UP000054549"/>
    </source>
</evidence>
<dbReference type="EMBL" id="KN818348">
    <property type="protein sequence ID" value="KIL58064.1"/>
    <property type="molecule type" value="Genomic_DNA"/>
</dbReference>
<keyword evidence="1" id="KW-0812">Transmembrane</keyword>
<organism evidence="2 3">
    <name type="scientific">Amanita muscaria (strain Koide BX008)</name>
    <dbReference type="NCBI Taxonomy" id="946122"/>
    <lineage>
        <taxon>Eukaryota</taxon>
        <taxon>Fungi</taxon>
        <taxon>Dikarya</taxon>
        <taxon>Basidiomycota</taxon>
        <taxon>Agaricomycotina</taxon>
        <taxon>Agaricomycetes</taxon>
        <taxon>Agaricomycetidae</taxon>
        <taxon>Agaricales</taxon>
        <taxon>Pluteineae</taxon>
        <taxon>Amanitaceae</taxon>
        <taxon>Amanita</taxon>
    </lineage>
</organism>